<dbReference type="Pfam" id="PF07992">
    <property type="entry name" value="Pyr_redox_2"/>
    <property type="match status" value="1"/>
</dbReference>
<comment type="caution">
    <text evidence="7">The sequence shown here is derived from an EMBL/GenBank/DDBJ whole genome shotgun (WGS) entry which is preliminary data.</text>
</comment>
<gene>
    <name evidence="7" type="ORF">UX31_C0006G0029</name>
</gene>
<dbReference type="SUPFAM" id="SSF51905">
    <property type="entry name" value="FAD/NAD(P)-binding domain"/>
    <property type="match status" value="2"/>
</dbReference>
<keyword evidence="4" id="KW-0274">FAD</keyword>
<dbReference type="InterPro" id="IPR023753">
    <property type="entry name" value="FAD/NAD-binding_dom"/>
</dbReference>
<dbReference type="EMBL" id="LCLS01000006">
    <property type="protein sequence ID" value="KKU22117.1"/>
    <property type="molecule type" value="Genomic_DNA"/>
</dbReference>
<dbReference type="PANTHER" id="PTHR42913:SF3">
    <property type="entry name" value="64 KDA MITOCHONDRIAL NADH DEHYDROGENASE (EUROFUNG)"/>
    <property type="match status" value="1"/>
</dbReference>
<evidence type="ECO:0000313" key="8">
    <source>
        <dbReference type="Proteomes" id="UP000034107"/>
    </source>
</evidence>
<keyword evidence="3" id="KW-0285">Flavoprotein</keyword>
<feature type="domain" description="FAD/NAD(P)-binding" evidence="6">
    <location>
        <begin position="3"/>
        <end position="330"/>
    </location>
</feature>
<sequence>MENIVILGAGFGGLRAAMKLGRKTKWLTKRGYQVILIDKNPYHTYTPTLYEVATTSKETANYLDLKRVTTYPIAELLKGYNIQFRQDTVKNIDVRKGQIELEREGTLPYSQLIFALGAKINYFGIKGMEERCFTLKTLTDALAIRDAILDRIDTTKYDRDLNVVICGAGSTGVELTAELQEWFAELKKERGKCNIKTTLIDASPKILARLDGKVIRKAEKRLKKLGVNILTNSLVEKVAGDKITLKGDIRIRYDILIWTGGVEANPLTQTLPFRKTNSGVEVDKTLKAKLLNKRTKLKGEVYVIGDSAIFKDNRTRGSVPQLARPAISEGSIAASNIIKSIAGKTKKDFKPMDYPYIVPVGGKYAIVKLGPLVISGILGWILKGLIELNYLTSIMPPKRALKIWYAGLIMFMKNDRLG</sequence>
<keyword evidence="5" id="KW-0560">Oxidoreductase</keyword>
<dbReference type="GO" id="GO:0019646">
    <property type="term" value="P:aerobic electron transport chain"/>
    <property type="evidence" value="ECO:0007669"/>
    <property type="project" value="TreeGrafter"/>
</dbReference>
<dbReference type="PRINTS" id="PR00368">
    <property type="entry name" value="FADPNR"/>
</dbReference>
<organism evidence="7 8">
    <name type="scientific">Candidatus Nomurabacteria bacterium GW2011_GWA1_46_11</name>
    <dbReference type="NCBI Taxonomy" id="1618732"/>
    <lineage>
        <taxon>Bacteria</taxon>
        <taxon>Candidatus Nomuraibacteriota</taxon>
    </lineage>
</organism>
<dbReference type="InterPro" id="IPR051169">
    <property type="entry name" value="NADH-Q_oxidoreductase"/>
</dbReference>
<dbReference type="InterPro" id="IPR036188">
    <property type="entry name" value="FAD/NAD-bd_sf"/>
</dbReference>
<comment type="cofactor">
    <cofactor evidence="1">
        <name>FAD</name>
        <dbReference type="ChEBI" id="CHEBI:57692"/>
    </cofactor>
</comment>
<dbReference type="PRINTS" id="PR00411">
    <property type="entry name" value="PNDRDTASEI"/>
</dbReference>
<dbReference type="Gene3D" id="3.50.50.100">
    <property type="match status" value="1"/>
</dbReference>
<evidence type="ECO:0000256" key="3">
    <source>
        <dbReference type="ARBA" id="ARBA00022630"/>
    </source>
</evidence>
<dbReference type="GO" id="GO:0003955">
    <property type="term" value="F:NAD(P)H dehydrogenase (quinone) activity"/>
    <property type="evidence" value="ECO:0007669"/>
    <property type="project" value="TreeGrafter"/>
</dbReference>
<dbReference type="Proteomes" id="UP000034107">
    <property type="component" value="Unassembled WGS sequence"/>
</dbReference>
<evidence type="ECO:0000259" key="6">
    <source>
        <dbReference type="Pfam" id="PF07992"/>
    </source>
</evidence>
<evidence type="ECO:0000256" key="4">
    <source>
        <dbReference type="ARBA" id="ARBA00022827"/>
    </source>
</evidence>
<protein>
    <submittedName>
        <fullName evidence="7">FAD-dependent pyridine nucleotide-disulfide oxidoreductase</fullName>
    </submittedName>
</protein>
<evidence type="ECO:0000256" key="1">
    <source>
        <dbReference type="ARBA" id="ARBA00001974"/>
    </source>
</evidence>
<dbReference type="AlphaFoldDB" id="A0A0G1NPA6"/>
<evidence type="ECO:0000313" key="7">
    <source>
        <dbReference type="EMBL" id="KKU22117.1"/>
    </source>
</evidence>
<accession>A0A0G1NPA6</accession>
<dbReference type="PANTHER" id="PTHR42913">
    <property type="entry name" value="APOPTOSIS-INDUCING FACTOR 1"/>
    <property type="match status" value="1"/>
</dbReference>
<reference evidence="7 8" key="1">
    <citation type="journal article" date="2015" name="Nature">
        <title>rRNA introns, odd ribosomes, and small enigmatic genomes across a large radiation of phyla.</title>
        <authorList>
            <person name="Brown C.T."/>
            <person name="Hug L.A."/>
            <person name="Thomas B.C."/>
            <person name="Sharon I."/>
            <person name="Castelle C.J."/>
            <person name="Singh A."/>
            <person name="Wilkins M.J."/>
            <person name="Williams K.H."/>
            <person name="Banfield J.F."/>
        </authorList>
    </citation>
    <scope>NUCLEOTIDE SEQUENCE [LARGE SCALE GENOMIC DNA]</scope>
</reference>
<name>A0A0G1NPA6_9BACT</name>
<proteinExistence type="inferred from homology"/>
<evidence type="ECO:0000256" key="5">
    <source>
        <dbReference type="ARBA" id="ARBA00023002"/>
    </source>
</evidence>
<evidence type="ECO:0000256" key="2">
    <source>
        <dbReference type="ARBA" id="ARBA00005272"/>
    </source>
</evidence>
<comment type="similarity">
    <text evidence="2">Belongs to the NADH dehydrogenase family.</text>
</comment>